<feature type="domain" description="AB hydrolase-1" evidence="1">
    <location>
        <begin position="1"/>
        <end position="235"/>
    </location>
</feature>
<reference evidence="2" key="1">
    <citation type="submission" date="2021-01" db="EMBL/GenBank/DDBJ databases">
        <authorList>
            <person name="Corre E."/>
            <person name="Pelletier E."/>
            <person name="Niang G."/>
            <person name="Scheremetjew M."/>
            <person name="Finn R."/>
            <person name="Kale V."/>
            <person name="Holt S."/>
            <person name="Cochrane G."/>
            <person name="Meng A."/>
            <person name="Brown T."/>
            <person name="Cohen L."/>
        </authorList>
    </citation>
    <scope>NUCLEOTIDE SEQUENCE</scope>
    <source>
        <strain evidence="2">CCMP1374</strain>
    </source>
</reference>
<dbReference type="GO" id="GO:0005737">
    <property type="term" value="C:cytoplasm"/>
    <property type="evidence" value="ECO:0007669"/>
    <property type="project" value="InterPro"/>
</dbReference>
<dbReference type="GO" id="GO:0004177">
    <property type="term" value="F:aminopeptidase activity"/>
    <property type="evidence" value="ECO:0007669"/>
    <property type="project" value="UniProtKB-EC"/>
</dbReference>
<dbReference type="PANTHER" id="PTHR43722:SF1">
    <property type="entry name" value="PROLINE IMINOPEPTIDASE"/>
    <property type="match status" value="1"/>
</dbReference>
<dbReference type="PANTHER" id="PTHR43722">
    <property type="entry name" value="PROLINE IMINOPEPTIDASE"/>
    <property type="match status" value="1"/>
</dbReference>
<proteinExistence type="predicted"/>
<dbReference type="Gene3D" id="3.40.50.1820">
    <property type="entry name" value="alpha/beta hydrolase"/>
    <property type="match status" value="1"/>
</dbReference>
<evidence type="ECO:0000313" key="2">
    <source>
        <dbReference type="EMBL" id="CAD8467843.1"/>
    </source>
</evidence>
<sequence length="252" mass="28678">MIDQRGAGRSTPTADLTDNTTWELIKDLETLRETLGIDKWMCFGGSWGSTLSLVYAIKHPERVTELVMRGIFLMKQEELDFFFQQGTSMIFPDAYQAYSQHIPEAERGSLIQSYYKRLTSEDKPTREAAAKYWTTWEMSTSFAKPNVEYIEKGDDPEFAAAFARIETHYFVNLGWLPTPNHILESIDAIRHIPTFFTHGRYDVVCPFKSAFDLSQAFPEAEFVVCGQSGHSAGEEEHTSELVMACDRFAGKP</sequence>
<evidence type="ECO:0000259" key="1">
    <source>
        <dbReference type="Pfam" id="PF00561"/>
    </source>
</evidence>
<protein>
    <recommendedName>
        <fullName evidence="1">AB hydrolase-1 domain-containing protein</fullName>
    </recommendedName>
</protein>
<organism evidence="2">
    <name type="scientific">Phaeocystis antarctica</name>
    <dbReference type="NCBI Taxonomy" id="33657"/>
    <lineage>
        <taxon>Eukaryota</taxon>
        <taxon>Haptista</taxon>
        <taxon>Haptophyta</taxon>
        <taxon>Prymnesiophyceae</taxon>
        <taxon>Phaeocystales</taxon>
        <taxon>Phaeocystaceae</taxon>
        <taxon>Phaeocystis</taxon>
    </lineage>
</organism>
<dbReference type="AlphaFoldDB" id="A0A7S0DWT6"/>
<name>A0A7S0DWT6_9EUKA</name>
<dbReference type="GO" id="GO:0006508">
    <property type="term" value="P:proteolysis"/>
    <property type="evidence" value="ECO:0007669"/>
    <property type="project" value="InterPro"/>
</dbReference>
<gene>
    <name evidence="2" type="ORF">PANT1444_LOCUS882</name>
</gene>
<dbReference type="InterPro" id="IPR005944">
    <property type="entry name" value="Pro_iminopeptidase"/>
</dbReference>
<dbReference type="InterPro" id="IPR029058">
    <property type="entry name" value="AB_hydrolase_fold"/>
</dbReference>
<dbReference type="EMBL" id="HBEP01001598">
    <property type="protein sequence ID" value="CAD8467843.1"/>
    <property type="molecule type" value="Transcribed_RNA"/>
</dbReference>
<accession>A0A7S0DWT6</accession>
<dbReference type="SUPFAM" id="SSF53474">
    <property type="entry name" value="alpha/beta-Hydrolases"/>
    <property type="match status" value="1"/>
</dbReference>
<dbReference type="Pfam" id="PF00561">
    <property type="entry name" value="Abhydrolase_1"/>
    <property type="match status" value="1"/>
</dbReference>
<dbReference type="InterPro" id="IPR000073">
    <property type="entry name" value="AB_hydrolase_1"/>
</dbReference>
<dbReference type="NCBIfam" id="TIGR01249">
    <property type="entry name" value="pro_imino_pep_1"/>
    <property type="match status" value="1"/>
</dbReference>